<comment type="caution">
    <text evidence="5">The sequence shown here is derived from an EMBL/GenBank/DDBJ whole genome shotgun (WGS) entry which is preliminary data.</text>
</comment>
<comment type="similarity">
    <text evidence="2 3">Belongs to the peptidase S26 family.</text>
</comment>
<dbReference type="AlphaFoldDB" id="A0A9X1J8U4"/>
<name>A0A9X1J8U4_9STAP</name>
<evidence type="ECO:0000256" key="1">
    <source>
        <dbReference type="ARBA" id="ARBA00004401"/>
    </source>
</evidence>
<dbReference type="PRINTS" id="PR00727">
    <property type="entry name" value="LEADERPTASE"/>
</dbReference>
<dbReference type="GO" id="GO:0006465">
    <property type="term" value="P:signal peptide processing"/>
    <property type="evidence" value="ECO:0007669"/>
    <property type="project" value="InterPro"/>
</dbReference>
<accession>A0A9X1J8U4</accession>
<dbReference type="SUPFAM" id="SSF51306">
    <property type="entry name" value="LexA/Signal peptidase"/>
    <property type="match status" value="1"/>
</dbReference>
<evidence type="ECO:0000313" key="5">
    <source>
        <dbReference type="EMBL" id="MBA8776159.1"/>
    </source>
</evidence>
<gene>
    <name evidence="5" type="primary">lepB</name>
    <name evidence="5" type="ORF">HR081_04375</name>
</gene>
<dbReference type="GeneID" id="72414939"/>
<dbReference type="GO" id="GO:0009003">
    <property type="term" value="F:signal peptidase activity"/>
    <property type="evidence" value="ECO:0007669"/>
    <property type="project" value="UniProtKB-EC"/>
</dbReference>
<keyword evidence="3" id="KW-0645">Protease</keyword>
<dbReference type="GO" id="GO:0005886">
    <property type="term" value="C:plasma membrane"/>
    <property type="evidence" value="ECO:0007669"/>
    <property type="project" value="UniProtKB-SubCell"/>
</dbReference>
<dbReference type="Pfam" id="PF10502">
    <property type="entry name" value="Peptidase_S26"/>
    <property type="match status" value="1"/>
</dbReference>
<dbReference type="InterPro" id="IPR000223">
    <property type="entry name" value="Pept_S26A_signal_pept_1"/>
</dbReference>
<evidence type="ECO:0000256" key="2">
    <source>
        <dbReference type="ARBA" id="ARBA00009370"/>
    </source>
</evidence>
<dbReference type="InterPro" id="IPR036286">
    <property type="entry name" value="LexA/Signal_pep-like_sf"/>
</dbReference>
<sequence length="176" mass="20320">MKFLIRTVFAGLLAWGILALLILFVAIPYQVKTHAMQPTLHPNDRLIVNKIATRFNDIKHADIVVYKNKNQYHIGRVIGKPGQSVVYHNGQLQLDNTPIAEPYLRHHYQASWSLRSLPHAESDIIPPYTYLILNDDRGQQNDSRKIGLINKSDIEGKVFMRYYPFDNITINLKQEV</sequence>
<comment type="catalytic activity">
    <reaction evidence="3">
        <text>Cleavage of hydrophobic, N-terminal signal or leader sequences from secreted and periplasmic proteins.</text>
        <dbReference type="EC" id="3.4.21.89"/>
    </reaction>
</comment>
<dbReference type="PANTHER" id="PTHR43390">
    <property type="entry name" value="SIGNAL PEPTIDASE I"/>
    <property type="match status" value="1"/>
</dbReference>
<dbReference type="EMBL" id="JABTCN010000008">
    <property type="protein sequence ID" value="MBA8776159.1"/>
    <property type="molecule type" value="Genomic_DNA"/>
</dbReference>
<dbReference type="InterPro" id="IPR019533">
    <property type="entry name" value="Peptidase_S26"/>
</dbReference>
<dbReference type="Proteomes" id="UP000524893">
    <property type="component" value="Unassembled WGS sequence"/>
</dbReference>
<dbReference type="CDD" id="cd06530">
    <property type="entry name" value="S26_SPase_I"/>
    <property type="match status" value="1"/>
</dbReference>
<reference evidence="5 6" key="1">
    <citation type="journal article" date="2020" name="Access Microbiol">
        <title>Isolation and genome sequencing of Staphylococcus schleiferi subspecies coagulans from Antarctic seals.</title>
        <authorList>
            <person name="Foster G."/>
            <person name="Robb A."/>
            <person name="Paterson G.K."/>
        </authorList>
    </citation>
    <scope>NUCLEOTIDE SEQUENCE [LARGE SCALE GENOMIC DNA]</scope>
    <source>
        <strain evidence="5 6">M615/02/4</strain>
    </source>
</reference>
<keyword evidence="3 5" id="KW-0378">Hydrolase</keyword>
<evidence type="ECO:0000256" key="3">
    <source>
        <dbReference type="RuleBase" id="RU362042"/>
    </source>
</evidence>
<proteinExistence type="inferred from homology"/>
<dbReference type="PANTHER" id="PTHR43390:SF1">
    <property type="entry name" value="CHLOROPLAST PROCESSING PEPTIDASE"/>
    <property type="match status" value="1"/>
</dbReference>
<evidence type="ECO:0000313" key="6">
    <source>
        <dbReference type="Proteomes" id="UP000524893"/>
    </source>
</evidence>
<protein>
    <recommendedName>
        <fullName evidence="3">Signal peptidase I</fullName>
        <ecNumber evidence="3">3.4.21.89</ecNumber>
    </recommendedName>
</protein>
<dbReference type="Gene3D" id="2.10.109.10">
    <property type="entry name" value="Umud Fragment, subunit A"/>
    <property type="match status" value="1"/>
</dbReference>
<feature type="domain" description="Peptidase S26" evidence="4">
    <location>
        <begin position="5"/>
        <end position="163"/>
    </location>
</feature>
<dbReference type="GO" id="GO:0004252">
    <property type="term" value="F:serine-type endopeptidase activity"/>
    <property type="evidence" value="ECO:0007669"/>
    <property type="project" value="InterPro"/>
</dbReference>
<dbReference type="RefSeq" id="WP_165546122.1">
    <property type="nucleotide sequence ID" value="NZ_CP092966.1"/>
</dbReference>
<dbReference type="EC" id="3.4.21.89" evidence="3"/>
<comment type="subcellular location">
    <subcellularLocation>
        <location evidence="1">Cell membrane</location>
        <topology evidence="1">Single-pass type II membrane protein</topology>
    </subcellularLocation>
    <subcellularLocation>
        <location evidence="3">Membrane</location>
        <topology evidence="3">Single-pass type II membrane protein</topology>
    </subcellularLocation>
</comment>
<organism evidence="5 6">
    <name type="scientific">Staphylococcus coagulans</name>
    <dbReference type="NCBI Taxonomy" id="74706"/>
    <lineage>
        <taxon>Bacteria</taxon>
        <taxon>Bacillati</taxon>
        <taxon>Bacillota</taxon>
        <taxon>Bacilli</taxon>
        <taxon>Bacillales</taxon>
        <taxon>Staphylococcaceae</taxon>
        <taxon>Staphylococcus</taxon>
    </lineage>
</organism>
<evidence type="ECO:0000259" key="4">
    <source>
        <dbReference type="Pfam" id="PF10502"/>
    </source>
</evidence>
<dbReference type="NCBIfam" id="TIGR02227">
    <property type="entry name" value="sigpep_I_bact"/>
    <property type="match status" value="1"/>
</dbReference>